<dbReference type="CDD" id="cd00130">
    <property type="entry name" value="PAS"/>
    <property type="match status" value="2"/>
</dbReference>
<evidence type="ECO:0000256" key="7">
    <source>
        <dbReference type="ARBA" id="ARBA00023242"/>
    </source>
</evidence>
<dbReference type="OrthoDB" id="411251at2759"/>
<dbReference type="Pfam" id="PF00334">
    <property type="entry name" value="NDK"/>
    <property type="match status" value="1"/>
</dbReference>
<dbReference type="PROSITE" id="PS00469">
    <property type="entry name" value="NDPK"/>
    <property type="match status" value="1"/>
</dbReference>
<dbReference type="PANTHER" id="PTHR46055">
    <property type="entry name" value="CIRCADIAN LOCOMOTER OUTPUT CYCLES PROTEIN KAPUT"/>
    <property type="match status" value="1"/>
</dbReference>
<dbReference type="SUPFAM" id="SSF55785">
    <property type="entry name" value="PYP-like sensor domain (PAS domain)"/>
    <property type="match status" value="2"/>
</dbReference>
<comment type="caution">
    <text evidence="8">Lacks conserved residue(s) required for the propagation of feature annotation.</text>
</comment>
<dbReference type="PROSITE" id="PS51374">
    <property type="entry name" value="NDPK_LIKE"/>
    <property type="match status" value="1"/>
</dbReference>
<dbReference type="InterPro" id="IPR000014">
    <property type="entry name" value="PAS"/>
</dbReference>
<dbReference type="PROSITE" id="PS50112">
    <property type="entry name" value="PAS"/>
    <property type="match status" value="2"/>
</dbReference>
<dbReference type="InterPro" id="IPR036638">
    <property type="entry name" value="HLH_DNA-bd_sf"/>
</dbReference>
<gene>
    <name evidence="11" type="ORF">DGYR_LOCUS4928</name>
</gene>
<dbReference type="InterPro" id="IPR006342">
    <property type="entry name" value="FkbM_mtfrase"/>
</dbReference>
<dbReference type="GO" id="GO:0005737">
    <property type="term" value="C:cytoplasm"/>
    <property type="evidence" value="ECO:0007669"/>
    <property type="project" value="InterPro"/>
</dbReference>
<comment type="similarity">
    <text evidence="8">Belongs to the NDK family.</text>
</comment>
<dbReference type="InterPro" id="IPR011598">
    <property type="entry name" value="bHLH_dom"/>
</dbReference>
<feature type="domain" description="BHLH" evidence="10">
    <location>
        <begin position="112"/>
        <end position="162"/>
    </location>
</feature>
<evidence type="ECO:0000256" key="1">
    <source>
        <dbReference type="ARBA" id="ARBA00022737"/>
    </source>
</evidence>
<organism evidence="11 12">
    <name type="scientific">Dimorphilus gyrociliatus</name>
    <dbReference type="NCBI Taxonomy" id="2664684"/>
    <lineage>
        <taxon>Eukaryota</taxon>
        <taxon>Metazoa</taxon>
        <taxon>Spiralia</taxon>
        <taxon>Lophotrochozoa</taxon>
        <taxon>Annelida</taxon>
        <taxon>Polychaeta</taxon>
        <taxon>Polychaeta incertae sedis</taxon>
        <taxon>Dinophilidae</taxon>
        <taxon>Dimorphilus</taxon>
    </lineage>
</organism>
<dbReference type="InterPro" id="IPR036850">
    <property type="entry name" value="NDK-like_dom_sf"/>
</dbReference>
<comment type="caution">
    <text evidence="11">The sequence shown here is derived from an EMBL/GenBank/DDBJ whole genome shotgun (WGS) entry which is preliminary data.</text>
</comment>
<evidence type="ECO:0000256" key="4">
    <source>
        <dbReference type="ARBA" id="ARBA00023125"/>
    </source>
</evidence>
<dbReference type="InterPro" id="IPR013767">
    <property type="entry name" value="PAS_fold"/>
</dbReference>
<keyword evidence="12" id="KW-1185">Reference proteome</keyword>
<protein>
    <submittedName>
        <fullName evidence="11">DgyrCDS5197</fullName>
    </submittedName>
</protein>
<dbReference type="PANTHER" id="PTHR46055:SF3">
    <property type="entry name" value="CIRCADIAN LOCOMOTER OUTPUT CYCLES PROTEIN KAPUT"/>
    <property type="match status" value="1"/>
</dbReference>
<proteinExistence type="inferred from homology"/>
<dbReference type="Pfam" id="PF05050">
    <property type="entry name" value="Methyltransf_21"/>
    <property type="match status" value="1"/>
</dbReference>
<dbReference type="InterPro" id="IPR035965">
    <property type="entry name" value="PAS-like_dom_sf"/>
</dbReference>
<keyword evidence="6" id="KW-0804">Transcription</keyword>
<dbReference type="InterPro" id="IPR023005">
    <property type="entry name" value="Nucleoside_diP_kinase_AS"/>
</dbReference>
<dbReference type="InterPro" id="IPR029063">
    <property type="entry name" value="SAM-dependent_MTases_sf"/>
</dbReference>
<dbReference type="GO" id="GO:0046983">
    <property type="term" value="F:protein dimerization activity"/>
    <property type="evidence" value="ECO:0007669"/>
    <property type="project" value="InterPro"/>
</dbReference>
<dbReference type="NCBIfam" id="TIGR01444">
    <property type="entry name" value="fkbM_fam"/>
    <property type="match status" value="1"/>
</dbReference>
<dbReference type="SUPFAM" id="SSF54919">
    <property type="entry name" value="Nucleoside diphosphate kinase, NDK"/>
    <property type="match status" value="1"/>
</dbReference>
<evidence type="ECO:0000256" key="3">
    <source>
        <dbReference type="ARBA" id="ARBA00023108"/>
    </source>
</evidence>
<evidence type="ECO:0000313" key="11">
    <source>
        <dbReference type="EMBL" id="CAD5116291.1"/>
    </source>
</evidence>
<evidence type="ECO:0000256" key="2">
    <source>
        <dbReference type="ARBA" id="ARBA00023015"/>
    </source>
</evidence>
<dbReference type="GO" id="GO:0032922">
    <property type="term" value="P:circadian regulation of gene expression"/>
    <property type="evidence" value="ECO:0007669"/>
    <property type="project" value="InterPro"/>
</dbReference>
<dbReference type="PRINTS" id="PR00785">
    <property type="entry name" value="NCTRNSLOCATR"/>
</dbReference>
<dbReference type="GO" id="GO:1990513">
    <property type="term" value="C:CLOCK-BMAL transcription complex"/>
    <property type="evidence" value="ECO:0007669"/>
    <property type="project" value="TreeGrafter"/>
</dbReference>
<dbReference type="InterPro" id="IPR047230">
    <property type="entry name" value="CLOCK-like"/>
</dbReference>
<dbReference type="CDD" id="cd02440">
    <property type="entry name" value="AdoMet_MTases"/>
    <property type="match status" value="1"/>
</dbReference>
<dbReference type="GO" id="GO:0000978">
    <property type="term" value="F:RNA polymerase II cis-regulatory region sequence-specific DNA binding"/>
    <property type="evidence" value="ECO:0007669"/>
    <property type="project" value="TreeGrafter"/>
</dbReference>
<dbReference type="Gene3D" id="4.10.280.10">
    <property type="entry name" value="Helix-loop-helix DNA-binding domain"/>
    <property type="match status" value="1"/>
</dbReference>
<feature type="domain" description="PAS" evidence="9">
    <location>
        <begin position="596"/>
        <end position="643"/>
    </location>
</feature>
<evidence type="ECO:0000256" key="8">
    <source>
        <dbReference type="PROSITE-ProRule" id="PRU00706"/>
    </source>
</evidence>
<dbReference type="Pfam" id="PF00010">
    <property type="entry name" value="HLH"/>
    <property type="match status" value="1"/>
</dbReference>
<dbReference type="InterPro" id="IPR001610">
    <property type="entry name" value="PAC"/>
</dbReference>
<keyword evidence="1" id="KW-0677">Repeat</keyword>
<evidence type="ECO:0000256" key="6">
    <source>
        <dbReference type="ARBA" id="ARBA00023163"/>
    </source>
</evidence>
<keyword evidence="4" id="KW-0238">DNA-binding</keyword>
<dbReference type="SMART" id="SM00562">
    <property type="entry name" value="NDK"/>
    <property type="match status" value="1"/>
</dbReference>
<accession>A0A7I8VJS7</accession>
<dbReference type="InterPro" id="IPR001067">
    <property type="entry name" value="Nuc_translocat"/>
</dbReference>
<dbReference type="SUPFAM" id="SSF53335">
    <property type="entry name" value="S-adenosyl-L-methionine-dependent methyltransferases"/>
    <property type="match status" value="1"/>
</dbReference>
<keyword evidence="7" id="KW-0539">Nucleus</keyword>
<evidence type="ECO:0000259" key="10">
    <source>
        <dbReference type="PROSITE" id="PS50888"/>
    </source>
</evidence>
<dbReference type="Gene3D" id="3.30.450.20">
    <property type="entry name" value="PAS domain"/>
    <property type="match status" value="2"/>
</dbReference>
<reference evidence="11 12" key="1">
    <citation type="submission" date="2020-08" db="EMBL/GenBank/DDBJ databases">
        <authorList>
            <person name="Hejnol A."/>
        </authorList>
    </citation>
    <scope>NUCLEOTIDE SEQUENCE [LARGE SCALE GENOMIC DNA]</scope>
</reference>
<evidence type="ECO:0000313" key="12">
    <source>
        <dbReference type="Proteomes" id="UP000549394"/>
    </source>
</evidence>
<dbReference type="InterPro" id="IPR034907">
    <property type="entry name" value="NDK-like_dom"/>
</dbReference>
<keyword evidence="2" id="KW-0805">Transcription regulation</keyword>
<dbReference type="Pfam" id="PF00989">
    <property type="entry name" value="PAS"/>
    <property type="match status" value="1"/>
</dbReference>
<sequence>MSAGPLSALILAKYGGIAEWRSLMGPTKVLKTVHEQPESLRGLYGLSDSRNGLHGSDSEESAKRDIEFFYPEVDYNKLLKQVDNSIKNNLLYYDCQKRIPDDLKSSSSDNSLRRKSRNISEKKRRDQFNLLINELWQMVSSNGEKMDKVSILKAAIDRIKEHGDESKTLKDDQFNEELKPFFFTDVEFSRFMMEALDAIFLVLDKSGTILYVSRTIFGLLGFAQSEIENKSVYDYIHPSDCKKLYDLLNLDDITLYKETEKNQKNQLCVELHMKRRDNDYFNDKPVFQLVRISGLIKKRFKSEQFDILPISNASLDNKFDCIKTPLKFSICVYEASRDKYISASLRGTGVWEKRMSKRLLKALSFKKNSILIDIGANIGYFTLLAANFGHNVIAVEPNLESARRLSVSVALNGFHSNVTIVRNALFDRICRAEMTRNDDNQGGIWIKRCTPKGDVRTTFLQHLSAIVSPSQVGVLKLDVEGFECRVLERSEGFLKTPYIFMEWNKMFIKRNLYSTPCTEVQIQAMVHTLLQKGYVAHDIDSGNQKSYQDPINPSDINEERYFSCSIRLLNATTLRELGVVDEKNNEFSTRYNLEWKFLYIDQRAPFLIGYMHFELLGTSCYQYCHPDDILSVFEGHTQLLKVGQHVSNFYRFLTKGQQWIWIRTHYFITYNQWNSRPEFISGTHTVYSASSVRQQYQQLPSCAFSEKSESQNLDLNYPMRDQEKHVFSLSEAAPVNQQCTYQQNIETFKFDEIPRTSKAYIDSTTSDGRVDYYLRNHPNRKPSVFPVTFQQRYSPSQS</sequence>
<evidence type="ECO:0000256" key="5">
    <source>
        <dbReference type="ARBA" id="ARBA00023159"/>
    </source>
</evidence>
<dbReference type="GO" id="GO:0000981">
    <property type="term" value="F:DNA-binding transcription factor activity, RNA polymerase II-specific"/>
    <property type="evidence" value="ECO:0007669"/>
    <property type="project" value="InterPro"/>
</dbReference>
<dbReference type="SMART" id="SM00091">
    <property type="entry name" value="PAS"/>
    <property type="match status" value="2"/>
</dbReference>
<dbReference type="Gene3D" id="3.40.50.150">
    <property type="entry name" value="Vaccinia Virus protein VP39"/>
    <property type="match status" value="1"/>
</dbReference>
<keyword evidence="3" id="KW-0090">Biological rhythms</keyword>
<dbReference type="Proteomes" id="UP000549394">
    <property type="component" value="Unassembled WGS sequence"/>
</dbReference>
<dbReference type="SUPFAM" id="SSF47459">
    <property type="entry name" value="HLH, helix-loop-helix DNA-binding domain"/>
    <property type="match status" value="1"/>
</dbReference>
<evidence type="ECO:0000259" key="9">
    <source>
        <dbReference type="PROSITE" id="PS50112"/>
    </source>
</evidence>
<keyword evidence="5" id="KW-0010">Activator</keyword>
<dbReference type="PROSITE" id="PS50888">
    <property type="entry name" value="BHLH"/>
    <property type="match status" value="1"/>
</dbReference>
<dbReference type="Pfam" id="PF14598">
    <property type="entry name" value="PAS_11"/>
    <property type="match status" value="1"/>
</dbReference>
<dbReference type="EMBL" id="CAJFCJ010000006">
    <property type="protein sequence ID" value="CAD5116291.1"/>
    <property type="molecule type" value="Genomic_DNA"/>
</dbReference>
<dbReference type="Gene3D" id="3.30.70.141">
    <property type="entry name" value="Nucleoside diphosphate kinase-like domain"/>
    <property type="match status" value="1"/>
</dbReference>
<dbReference type="SMART" id="SM00353">
    <property type="entry name" value="HLH"/>
    <property type="match status" value="1"/>
</dbReference>
<feature type="domain" description="PAS" evidence="9">
    <location>
        <begin position="185"/>
        <end position="249"/>
    </location>
</feature>
<dbReference type="AlphaFoldDB" id="A0A7I8VJS7"/>
<dbReference type="SMART" id="SM00086">
    <property type="entry name" value="PAC"/>
    <property type="match status" value="1"/>
</dbReference>
<name>A0A7I8VJS7_9ANNE</name>